<dbReference type="PANTHER" id="PTHR44196:SF1">
    <property type="entry name" value="DEHYDROGENASE_REDUCTASE SDR FAMILY MEMBER 7B"/>
    <property type="match status" value="1"/>
</dbReference>
<keyword evidence="2" id="KW-0560">Oxidoreductase</keyword>
<dbReference type="PROSITE" id="PS00061">
    <property type="entry name" value="ADH_SHORT"/>
    <property type="match status" value="1"/>
</dbReference>
<evidence type="ECO:0000313" key="6">
    <source>
        <dbReference type="Proteomes" id="UP000238348"/>
    </source>
</evidence>
<sequence length="322" mass="34606">MTKKLRDKVVVITGASSGVGRMAARLFAEGGAAVVLAARTRQTLDEVAAECEAAGGQALVVPTDVRGEDAVRELARRAVERFGRIDVWVNNAAVTLFARTEEAPYEAYRQVIETNLFGYIHGARAVLPRFRAQGQGVLINVDSVAGIVGQPYTSAYCVTKFGIRGLGESLRQELLDAPGIHVCTVMPATIDTPLFQHAANYTGRAVQAMPPVATAERIARAIVGLAVRPRRELIVGGAARLMAAQHNLAPAMMERMMARQVEKKHFQDRSEPPTAGNLFEPMPQWSGVSGGWKRSGSGRGRKLVMGLALGLPAAAALFLLRR</sequence>
<dbReference type="SUPFAM" id="SSF51735">
    <property type="entry name" value="NAD(P)-binding Rossmann-fold domains"/>
    <property type="match status" value="1"/>
</dbReference>
<keyword evidence="4" id="KW-0812">Transmembrane</keyword>
<proteinExistence type="inferred from homology"/>
<accession>A0A2L0F606</accession>
<reference evidence="5 6" key="1">
    <citation type="submission" date="2015-09" db="EMBL/GenBank/DDBJ databases">
        <title>Sorangium comparison.</title>
        <authorList>
            <person name="Zaburannyi N."/>
            <person name="Bunk B."/>
            <person name="Overmann J."/>
            <person name="Mueller R."/>
        </authorList>
    </citation>
    <scope>NUCLEOTIDE SEQUENCE [LARGE SCALE GENOMIC DNA]</scope>
    <source>
        <strain evidence="5 6">So ce26</strain>
    </source>
</reference>
<dbReference type="AlphaFoldDB" id="A0A2L0F606"/>
<dbReference type="NCBIfam" id="NF005495">
    <property type="entry name" value="PRK07109.1"/>
    <property type="match status" value="1"/>
</dbReference>
<gene>
    <name evidence="5" type="ORF">SOCE26_085110</name>
</gene>
<comment type="similarity">
    <text evidence="1 3">Belongs to the short-chain dehydrogenases/reductases (SDR) family.</text>
</comment>
<evidence type="ECO:0000256" key="3">
    <source>
        <dbReference type="RuleBase" id="RU000363"/>
    </source>
</evidence>
<dbReference type="PRINTS" id="PR00081">
    <property type="entry name" value="GDHRDH"/>
</dbReference>
<evidence type="ECO:0000256" key="1">
    <source>
        <dbReference type="ARBA" id="ARBA00006484"/>
    </source>
</evidence>
<dbReference type="PRINTS" id="PR00080">
    <property type="entry name" value="SDRFAMILY"/>
</dbReference>
<dbReference type="InterPro" id="IPR036291">
    <property type="entry name" value="NAD(P)-bd_dom_sf"/>
</dbReference>
<name>A0A2L0F606_SORCE</name>
<dbReference type="NCBIfam" id="NF004792">
    <property type="entry name" value="PRK06139.1"/>
    <property type="match status" value="1"/>
</dbReference>
<dbReference type="OrthoDB" id="9781689at2"/>
<dbReference type="InterPro" id="IPR020904">
    <property type="entry name" value="Sc_DH/Rdtase_CS"/>
</dbReference>
<dbReference type="Pfam" id="PF00106">
    <property type="entry name" value="adh_short"/>
    <property type="match status" value="1"/>
</dbReference>
<dbReference type="Gene3D" id="3.40.50.720">
    <property type="entry name" value="NAD(P)-binding Rossmann-like Domain"/>
    <property type="match status" value="1"/>
</dbReference>
<dbReference type="PANTHER" id="PTHR44196">
    <property type="entry name" value="DEHYDROGENASE/REDUCTASE SDR FAMILY MEMBER 7B"/>
    <property type="match status" value="1"/>
</dbReference>
<dbReference type="Proteomes" id="UP000238348">
    <property type="component" value="Chromosome"/>
</dbReference>
<dbReference type="InterPro" id="IPR002347">
    <property type="entry name" value="SDR_fam"/>
</dbReference>
<organism evidence="5 6">
    <name type="scientific">Sorangium cellulosum</name>
    <name type="common">Polyangium cellulosum</name>
    <dbReference type="NCBI Taxonomy" id="56"/>
    <lineage>
        <taxon>Bacteria</taxon>
        <taxon>Pseudomonadati</taxon>
        <taxon>Myxococcota</taxon>
        <taxon>Polyangia</taxon>
        <taxon>Polyangiales</taxon>
        <taxon>Polyangiaceae</taxon>
        <taxon>Sorangium</taxon>
    </lineage>
</organism>
<protein>
    <submittedName>
        <fullName evidence="5">Short-chain dehydrogenase</fullName>
    </submittedName>
</protein>
<dbReference type="RefSeq" id="WP_104985093.1">
    <property type="nucleotide sequence ID" value="NZ_CP012673.1"/>
</dbReference>
<dbReference type="GO" id="GO:0016491">
    <property type="term" value="F:oxidoreductase activity"/>
    <property type="evidence" value="ECO:0007669"/>
    <property type="project" value="UniProtKB-KW"/>
</dbReference>
<evidence type="ECO:0000256" key="2">
    <source>
        <dbReference type="ARBA" id="ARBA00023002"/>
    </source>
</evidence>
<keyword evidence="4" id="KW-1133">Transmembrane helix</keyword>
<feature type="transmembrane region" description="Helical" evidence="4">
    <location>
        <begin position="303"/>
        <end position="320"/>
    </location>
</feature>
<evidence type="ECO:0000313" key="5">
    <source>
        <dbReference type="EMBL" id="AUX47000.1"/>
    </source>
</evidence>
<keyword evidence="4" id="KW-0472">Membrane</keyword>
<evidence type="ECO:0000256" key="4">
    <source>
        <dbReference type="SAM" id="Phobius"/>
    </source>
</evidence>
<dbReference type="EMBL" id="CP012673">
    <property type="protein sequence ID" value="AUX47000.1"/>
    <property type="molecule type" value="Genomic_DNA"/>
</dbReference>
<dbReference type="GO" id="GO:0016020">
    <property type="term" value="C:membrane"/>
    <property type="evidence" value="ECO:0007669"/>
    <property type="project" value="TreeGrafter"/>
</dbReference>